<evidence type="ECO:0000313" key="8">
    <source>
        <dbReference type="RefSeq" id="XP_015181660.1"/>
    </source>
</evidence>
<dbReference type="SMART" id="SM00225">
    <property type="entry name" value="BTB"/>
    <property type="match status" value="1"/>
</dbReference>
<reference evidence="8" key="1">
    <citation type="submission" date="2025-08" db="UniProtKB">
        <authorList>
            <consortium name="RefSeq"/>
        </authorList>
    </citation>
    <scope>IDENTIFICATION</scope>
    <source>
        <tissue evidence="8">Whole body</tissue>
    </source>
</reference>
<keyword evidence="3" id="KW-0863">Zinc-finger</keyword>
<keyword evidence="2" id="KW-0539">Nucleus</keyword>
<feature type="compositionally biased region" description="Basic residues" evidence="4">
    <location>
        <begin position="172"/>
        <end position="181"/>
    </location>
</feature>
<accession>A0ABM1IN73</accession>
<dbReference type="GeneID" id="107069142"/>
<dbReference type="SUPFAM" id="SSF57667">
    <property type="entry name" value="beta-beta-alpha zinc fingers"/>
    <property type="match status" value="1"/>
</dbReference>
<comment type="subcellular location">
    <subcellularLocation>
        <location evidence="1">Nucleus</location>
    </subcellularLocation>
</comment>
<evidence type="ECO:0000313" key="7">
    <source>
        <dbReference type="Proteomes" id="UP000694924"/>
    </source>
</evidence>
<dbReference type="PROSITE" id="PS00028">
    <property type="entry name" value="ZINC_FINGER_C2H2_1"/>
    <property type="match status" value="1"/>
</dbReference>
<dbReference type="Pfam" id="PF09237">
    <property type="entry name" value="GAGA"/>
    <property type="match status" value="2"/>
</dbReference>
<keyword evidence="3" id="KW-0862">Zinc</keyword>
<evidence type="ECO:0000256" key="3">
    <source>
        <dbReference type="PROSITE-ProRule" id="PRU00042"/>
    </source>
</evidence>
<feature type="region of interest" description="Disordered" evidence="4">
    <location>
        <begin position="497"/>
        <end position="530"/>
    </location>
</feature>
<protein>
    <submittedName>
        <fullName evidence="8">Uncharacterized protein LOC107069142</fullName>
    </submittedName>
</protein>
<dbReference type="Pfam" id="PF00651">
    <property type="entry name" value="BTB"/>
    <property type="match status" value="1"/>
</dbReference>
<feature type="compositionally biased region" description="Basic and acidic residues" evidence="4">
    <location>
        <begin position="513"/>
        <end position="527"/>
    </location>
</feature>
<dbReference type="InterPro" id="IPR000210">
    <property type="entry name" value="BTB/POZ_dom"/>
</dbReference>
<dbReference type="PANTHER" id="PTHR23110:SF10">
    <property type="entry name" value="TRANSCRIPTION FACTOR GAGA"/>
    <property type="match status" value="1"/>
</dbReference>
<feature type="region of interest" description="Disordered" evidence="4">
    <location>
        <begin position="171"/>
        <end position="272"/>
    </location>
</feature>
<organism evidence="7 8">
    <name type="scientific">Polistes dominula</name>
    <name type="common">European paper wasp</name>
    <name type="synonym">Vespa dominula</name>
    <dbReference type="NCBI Taxonomy" id="743375"/>
    <lineage>
        <taxon>Eukaryota</taxon>
        <taxon>Metazoa</taxon>
        <taxon>Ecdysozoa</taxon>
        <taxon>Arthropoda</taxon>
        <taxon>Hexapoda</taxon>
        <taxon>Insecta</taxon>
        <taxon>Pterygota</taxon>
        <taxon>Neoptera</taxon>
        <taxon>Endopterygota</taxon>
        <taxon>Hymenoptera</taxon>
        <taxon>Apocrita</taxon>
        <taxon>Aculeata</taxon>
        <taxon>Vespoidea</taxon>
        <taxon>Vespidae</taxon>
        <taxon>Polistinae</taxon>
        <taxon>Polistini</taxon>
        <taxon>Polistes</taxon>
    </lineage>
</organism>
<feature type="compositionally biased region" description="Basic and acidic residues" evidence="4">
    <location>
        <begin position="262"/>
        <end position="272"/>
    </location>
</feature>
<dbReference type="PROSITE" id="PS50157">
    <property type="entry name" value="ZINC_FINGER_C2H2_2"/>
    <property type="match status" value="1"/>
</dbReference>
<name>A0ABM1IN73_POLDO</name>
<dbReference type="PROSITE" id="PS50097">
    <property type="entry name" value="BTB"/>
    <property type="match status" value="1"/>
</dbReference>
<dbReference type="SMART" id="SM00355">
    <property type="entry name" value="ZnF_C2H2"/>
    <property type="match status" value="2"/>
</dbReference>
<evidence type="ECO:0000256" key="2">
    <source>
        <dbReference type="ARBA" id="ARBA00023242"/>
    </source>
</evidence>
<keyword evidence="7" id="KW-1185">Reference proteome</keyword>
<dbReference type="InterPro" id="IPR013087">
    <property type="entry name" value="Znf_C2H2_type"/>
</dbReference>
<dbReference type="InterPro" id="IPR015318">
    <property type="entry name" value="Znf_GAGA-bd_fac"/>
</dbReference>
<sequence>MYINCHKFNEHQFYNNMEIVMGSTSQLYSLSWGEFSSSLASAVQLLRGHGDLVDVTLAAGGRSFPAHKIVLSAASPFLLDLLKSTPCQHPVVMLAGIGADDLESLLEFVYRGEVSVEPSQLPSLLQAAHCLCIHGLTPPTILTESGEEVPASAIPAASEALSRETLSSYFPLKRRKKRRKSSSSSGKWPRGSMTNDNENRHLNTHADDHATTDYDPKDIDAHHGDDTAASDQLGYTNHQDSHSPPSKEAKRVATENSQAGAHQEHTSDSEHHLQTMTSIQQYSPLHIPQFPGSINMGYPPGVPLSLTQGSAAGTATCNIAGSLKVRGASDCPGMCPLCGATLRQARNLRRHLLSSCKCRFSSHPLQGSLSDSMLIEVKPEVEVTEYSDQSANHGTDSGNNSERIICKPSPLPSPISRESNVVSPRSNAPSFFMEFILGDGQSKTRNMSDQPISCPLCGAMLRQSRNLRRHLELLHFGLGNGSKAGLHVRHRRNDRGGNYFRPSLPCIRTPHAPRTDSHHPRANEHTDFPTMTPLSVPSTVSSGNLMGPGSSVLGSAEQNAHSISTATSCGVSMGPANNGIYTSDTSASMLGCLLPSLPSLPSLSSPHDVFRHGEMLRAYHDPSRQHARHLQRTDVT</sequence>
<dbReference type="CDD" id="cd18315">
    <property type="entry name" value="BTB_POZ_BAB-like"/>
    <property type="match status" value="1"/>
</dbReference>
<feature type="domain" description="BTB" evidence="5">
    <location>
        <begin position="53"/>
        <end position="118"/>
    </location>
</feature>
<evidence type="ECO:0000256" key="1">
    <source>
        <dbReference type="ARBA" id="ARBA00004123"/>
    </source>
</evidence>
<dbReference type="Gene3D" id="3.30.160.60">
    <property type="entry name" value="Classic Zinc Finger"/>
    <property type="match status" value="1"/>
</dbReference>
<dbReference type="Proteomes" id="UP000694924">
    <property type="component" value="Unplaced"/>
</dbReference>
<dbReference type="InterPro" id="IPR011333">
    <property type="entry name" value="SKP1/BTB/POZ_sf"/>
</dbReference>
<dbReference type="InterPro" id="IPR036236">
    <property type="entry name" value="Znf_C2H2_sf"/>
</dbReference>
<keyword evidence="3" id="KW-0479">Metal-binding</keyword>
<feature type="compositionally biased region" description="Basic and acidic residues" evidence="4">
    <location>
        <begin position="197"/>
        <end position="226"/>
    </location>
</feature>
<dbReference type="RefSeq" id="XP_015181660.1">
    <property type="nucleotide sequence ID" value="XM_015326174.1"/>
</dbReference>
<dbReference type="SUPFAM" id="SSF54695">
    <property type="entry name" value="POZ domain"/>
    <property type="match status" value="1"/>
</dbReference>
<evidence type="ECO:0000259" key="5">
    <source>
        <dbReference type="PROSITE" id="PS50097"/>
    </source>
</evidence>
<feature type="compositionally biased region" description="Basic and acidic residues" evidence="4">
    <location>
        <begin position="239"/>
        <end position="253"/>
    </location>
</feature>
<proteinExistence type="predicted"/>
<evidence type="ECO:0000259" key="6">
    <source>
        <dbReference type="PROSITE" id="PS50157"/>
    </source>
</evidence>
<gene>
    <name evidence="8" type="primary">LOC107069142</name>
</gene>
<feature type="domain" description="C2H2-type" evidence="6">
    <location>
        <begin position="452"/>
        <end position="480"/>
    </location>
</feature>
<dbReference type="InterPro" id="IPR051095">
    <property type="entry name" value="Dros_DevTransReg"/>
</dbReference>
<evidence type="ECO:0000256" key="4">
    <source>
        <dbReference type="SAM" id="MobiDB-lite"/>
    </source>
</evidence>
<dbReference type="PANTHER" id="PTHR23110">
    <property type="entry name" value="BTB DOMAIN TRANSCRIPTION FACTOR"/>
    <property type="match status" value="1"/>
</dbReference>
<feature type="compositionally biased region" description="Polar residues" evidence="4">
    <location>
        <begin position="229"/>
        <end position="238"/>
    </location>
</feature>
<dbReference type="Gene3D" id="3.30.710.10">
    <property type="entry name" value="Potassium Channel Kv1.1, Chain A"/>
    <property type="match status" value="1"/>
</dbReference>